<keyword evidence="4" id="KW-0255">Endonuclease</keyword>
<dbReference type="AlphaFoldDB" id="A0A7K9Y2J5"/>
<dbReference type="PROSITE" id="PS50994">
    <property type="entry name" value="INTEGRASE"/>
    <property type="match status" value="1"/>
</dbReference>
<evidence type="ECO:0000256" key="2">
    <source>
        <dbReference type="ARBA" id="ARBA00022695"/>
    </source>
</evidence>
<evidence type="ECO:0000313" key="9">
    <source>
        <dbReference type="Proteomes" id="UP000522663"/>
    </source>
</evidence>
<evidence type="ECO:0000256" key="1">
    <source>
        <dbReference type="ARBA" id="ARBA00022679"/>
    </source>
</evidence>
<feature type="domain" description="Integrase catalytic" evidence="7">
    <location>
        <begin position="1"/>
        <end position="62"/>
    </location>
</feature>
<evidence type="ECO:0000313" key="8">
    <source>
        <dbReference type="EMBL" id="NXJ04226.1"/>
    </source>
</evidence>
<evidence type="ECO:0000256" key="4">
    <source>
        <dbReference type="ARBA" id="ARBA00022759"/>
    </source>
</evidence>
<keyword evidence="5" id="KW-0378">Hydrolase</keyword>
<dbReference type="GO" id="GO:0004519">
    <property type="term" value="F:endonuclease activity"/>
    <property type="evidence" value="ECO:0007669"/>
    <property type="project" value="UniProtKB-KW"/>
</dbReference>
<evidence type="ECO:0000256" key="6">
    <source>
        <dbReference type="ARBA" id="ARBA00022918"/>
    </source>
</evidence>
<dbReference type="GO" id="GO:0016787">
    <property type="term" value="F:hydrolase activity"/>
    <property type="evidence" value="ECO:0007669"/>
    <property type="project" value="UniProtKB-KW"/>
</dbReference>
<feature type="non-terminal residue" evidence="8">
    <location>
        <position position="62"/>
    </location>
</feature>
<keyword evidence="6" id="KW-0695">RNA-directed DNA polymerase</keyword>
<dbReference type="GO" id="GO:0015074">
    <property type="term" value="P:DNA integration"/>
    <property type="evidence" value="ECO:0007669"/>
    <property type="project" value="InterPro"/>
</dbReference>
<dbReference type="InterPro" id="IPR012337">
    <property type="entry name" value="RNaseH-like_sf"/>
</dbReference>
<sequence>VHKHLLGAFATLSIPSQLKTDNGPAYTSAATKAFLDSWGNVHITSIPHSPTGQSLIERSHQS</sequence>
<name>A0A7K9Y2J5_9GALL</name>
<keyword evidence="1" id="KW-0808">Transferase</keyword>
<dbReference type="InterPro" id="IPR036397">
    <property type="entry name" value="RNaseH_sf"/>
</dbReference>
<gene>
    <name evidence="8" type="primary">Ervk19_0</name>
    <name evidence="8" type="ORF">ODOGUJ_R15455</name>
</gene>
<organism evidence="8 9">
    <name type="scientific">Odontophorus gujanensis</name>
    <name type="common">marbled wood quail</name>
    <dbReference type="NCBI Taxonomy" id="886794"/>
    <lineage>
        <taxon>Eukaryota</taxon>
        <taxon>Metazoa</taxon>
        <taxon>Chordata</taxon>
        <taxon>Craniata</taxon>
        <taxon>Vertebrata</taxon>
        <taxon>Euteleostomi</taxon>
        <taxon>Archelosauria</taxon>
        <taxon>Archosauria</taxon>
        <taxon>Dinosauria</taxon>
        <taxon>Saurischia</taxon>
        <taxon>Theropoda</taxon>
        <taxon>Coelurosauria</taxon>
        <taxon>Aves</taxon>
        <taxon>Neognathae</taxon>
        <taxon>Galloanserae</taxon>
        <taxon>Galliformes</taxon>
        <taxon>Odontophoridae</taxon>
        <taxon>Odontophorus</taxon>
    </lineage>
</organism>
<accession>A0A7K9Y2J5</accession>
<dbReference type="Proteomes" id="UP000522663">
    <property type="component" value="Unassembled WGS sequence"/>
</dbReference>
<protein>
    <submittedName>
        <fullName evidence="8">POK19 protein</fullName>
    </submittedName>
</protein>
<dbReference type="InterPro" id="IPR001584">
    <property type="entry name" value="Integrase_cat-core"/>
</dbReference>
<keyword evidence="3" id="KW-0540">Nuclease</keyword>
<keyword evidence="9" id="KW-1185">Reference proteome</keyword>
<dbReference type="GO" id="GO:0003964">
    <property type="term" value="F:RNA-directed DNA polymerase activity"/>
    <property type="evidence" value="ECO:0007669"/>
    <property type="project" value="UniProtKB-KW"/>
</dbReference>
<dbReference type="GO" id="GO:0035613">
    <property type="term" value="F:RNA stem-loop binding"/>
    <property type="evidence" value="ECO:0007669"/>
    <property type="project" value="TreeGrafter"/>
</dbReference>
<comment type="caution">
    <text evidence="8">The sequence shown here is derived from an EMBL/GenBank/DDBJ whole genome shotgun (WGS) entry which is preliminary data.</text>
</comment>
<dbReference type="EMBL" id="VXAB01001140">
    <property type="protein sequence ID" value="NXJ04226.1"/>
    <property type="molecule type" value="Genomic_DNA"/>
</dbReference>
<evidence type="ECO:0000259" key="7">
    <source>
        <dbReference type="PROSITE" id="PS50994"/>
    </source>
</evidence>
<dbReference type="PANTHER" id="PTHR41694">
    <property type="entry name" value="ENDOGENOUS RETROVIRUS GROUP K MEMBER POL PROTEIN"/>
    <property type="match status" value="1"/>
</dbReference>
<reference evidence="8 9" key="1">
    <citation type="submission" date="2019-09" db="EMBL/GenBank/DDBJ databases">
        <title>Bird 10,000 Genomes (B10K) Project - Family phase.</title>
        <authorList>
            <person name="Zhang G."/>
        </authorList>
    </citation>
    <scope>NUCLEOTIDE SEQUENCE [LARGE SCALE GENOMIC DNA]</scope>
    <source>
        <strain evidence="8">B10K-DU-001-53</strain>
        <tissue evidence="8">Muscle</tissue>
    </source>
</reference>
<feature type="non-terminal residue" evidence="8">
    <location>
        <position position="1"/>
    </location>
</feature>
<dbReference type="OrthoDB" id="9360020at2759"/>
<keyword evidence="2" id="KW-0548">Nucleotidyltransferase</keyword>
<dbReference type="SUPFAM" id="SSF53098">
    <property type="entry name" value="Ribonuclease H-like"/>
    <property type="match status" value="1"/>
</dbReference>
<proteinExistence type="predicted"/>
<evidence type="ECO:0000256" key="5">
    <source>
        <dbReference type="ARBA" id="ARBA00022801"/>
    </source>
</evidence>
<dbReference type="Gene3D" id="3.30.420.10">
    <property type="entry name" value="Ribonuclease H-like superfamily/Ribonuclease H"/>
    <property type="match status" value="1"/>
</dbReference>
<evidence type="ECO:0000256" key="3">
    <source>
        <dbReference type="ARBA" id="ARBA00022722"/>
    </source>
</evidence>
<dbReference type="PANTHER" id="PTHR41694:SF3">
    <property type="entry name" value="RNA-DIRECTED DNA POLYMERASE-RELATED"/>
    <property type="match status" value="1"/>
</dbReference>